<dbReference type="SUPFAM" id="SSF47384">
    <property type="entry name" value="Homodimeric domain of signal transducing histidine kinase"/>
    <property type="match status" value="1"/>
</dbReference>
<dbReference type="EMBL" id="BBML01000001">
    <property type="protein sequence ID" value="GAK95846.1"/>
    <property type="molecule type" value="Genomic_DNA"/>
</dbReference>
<sequence length="530" mass="60689">MSQNEIDILKRALSREKMARKQAEKILEEKSADLYKLTQELKSSNQQLEKLIYEKNSQLQGVFENIVDAYVIMDLQGKVLKMNDSAIELLEQNNEEKEFSLLELVKDNDLDHVANGFNKLITKGSITNFQIHIHTKSGKTRLVHINASIIKNEEGKPVAAQGIVRDITLDAAYQKAVEAERIKYRSIIDNMNIGLVEVNSKDEIQLVNRRFIEMTGYQEEELIGRNGKDFLLIEAEKKIFNPDETELIDDGSYTYELKIKNKNQETKYWLSSGIKNVDVKGNQLGSIRIHLDITDFKNLQLQKEDLVKSLEKSNNELKEYAHIVSHDLKSPLRSINALVSWLREDNKGILNDSSIQNIELIESTLEKMESLISGILEYSVLDKNVEAFKKVNLESLISEVIEMIYVPDHIQFKINNKFPIINGDKIKLQQLFQNLIANAIKYNDKDLGIITLSCKDQGSFYEFAIEDNGIGIEEQYHQKIFKIFHALHHSKDSSGIGLSIVKKIVNLHGGEIWLDSTPNQGTTFYFTLKK</sequence>
<dbReference type="PROSITE" id="PS50112">
    <property type="entry name" value="PAS"/>
    <property type="match status" value="2"/>
</dbReference>
<dbReference type="Pfam" id="PF02518">
    <property type="entry name" value="HATPase_c"/>
    <property type="match status" value="1"/>
</dbReference>
<dbReference type="SMART" id="SM00086">
    <property type="entry name" value="PAC"/>
    <property type="match status" value="2"/>
</dbReference>
<dbReference type="Proteomes" id="UP000029221">
    <property type="component" value="Unassembled WGS sequence"/>
</dbReference>
<dbReference type="InterPro" id="IPR003594">
    <property type="entry name" value="HATPase_dom"/>
</dbReference>
<comment type="caution">
    <text evidence="6">The sequence shown here is derived from an EMBL/GenBank/DDBJ whole genome shotgun (WGS) entry which is preliminary data.</text>
</comment>
<dbReference type="InterPro" id="IPR035965">
    <property type="entry name" value="PAS-like_dom_sf"/>
</dbReference>
<dbReference type="EC" id="2.7.13.3" evidence="2"/>
<dbReference type="SMART" id="SM00388">
    <property type="entry name" value="HisKA"/>
    <property type="match status" value="1"/>
</dbReference>
<dbReference type="GO" id="GO:0006355">
    <property type="term" value="P:regulation of DNA-templated transcription"/>
    <property type="evidence" value="ECO:0007669"/>
    <property type="project" value="InterPro"/>
</dbReference>
<dbReference type="InterPro" id="IPR036890">
    <property type="entry name" value="HATPase_C_sf"/>
</dbReference>
<dbReference type="InterPro" id="IPR004358">
    <property type="entry name" value="Sig_transdc_His_kin-like_C"/>
</dbReference>
<dbReference type="InterPro" id="IPR013767">
    <property type="entry name" value="PAS_fold"/>
</dbReference>
<dbReference type="PRINTS" id="PR00344">
    <property type="entry name" value="BCTRLSENSOR"/>
</dbReference>
<evidence type="ECO:0000313" key="7">
    <source>
        <dbReference type="Proteomes" id="UP000029221"/>
    </source>
</evidence>
<dbReference type="SMART" id="SM00387">
    <property type="entry name" value="HATPase_c"/>
    <property type="match status" value="1"/>
</dbReference>
<protein>
    <recommendedName>
        <fullName evidence="2">histidine kinase</fullName>
        <ecNumber evidence="2">2.7.13.3</ecNumber>
    </recommendedName>
</protein>
<comment type="catalytic activity">
    <reaction evidence="1">
        <text>ATP + protein L-histidine = ADP + protein N-phospho-L-histidine.</text>
        <dbReference type="EC" id="2.7.13.3"/>
    </reaction>
</comment>
<keyword evidence="4" id="KW-0808">Transferase</keyword>
<evidence type="ECO:0000256" key="3">
    <source>
        <dbReference type="ARBA" id="ARBA00022553"/>
    </source>
</evidence>
<dbReference type="AlphaFoldDB" id="A0A090QJY5"/>
<keyword evidence="5 6" id="KW-0418">Kinase</keyword>
<dbReference type="PANTHER" id="PTHR43304:SF1">
    <property type="entry name" value="PAC DOMAIN-CONTAINING PROTEIN"/>
    <property type="match status" value="1"/>
</dbReference>
<dbReference type="InterPro" id="IPR052162">
    <property type="entry name" value="Sensor_kinase/Photoreceptor"/>
</dbReference>
<dbReference type="Pfam" id="PF00512">
    <property type="entry name" value="HisKA"/>
    <property type="match status" value="1"/>
</dbReference>
<keyword evidence="7" id="KW-1185">Reference proteome</keyword>
<dbReference type="NCBIfam" id="TIGR00229">
    <property type="entry name" value="sensory_box"/>
    <property type="match status" value="2"/>
</dbReference>
<dbReference type="RefSeq" id="WP_042276624.1">
    <property type="nucleotide sequence ID" value="NZ_BBML01000001.1"/>
</dbReference>
<gene>
    <name evidence="6" type="ORF">JCM19294_2628</name>
</gene>
<evidence type="ECO:0000256" key="1">
    <source>
        <dbReference type="ARBA" id="ARBA00000085"/>
    </source>
</evidence>
<evidence type="ECO:0000313" key="6">
    <source>
        <dbReference type="EMBL" id="GAK95846.1"/>
    </source>
</evidence>
<evidence type="ECO:0000256" key="4">
    <source>
        <dbReference type="ARBA" id="ARBA00022679"/>
    </source>
</evidence>
<dbReference type="Gene3D" id="1.10.287.130">
    <property type="match status" value="1"/>
</dbReference>
<dbReference type="PROSITE" id="PS50109">
    <property type="entry name" value="HIS_KIN"/>
    <property type="match status" value="1"/>
</dbReference>
<dbReference type="InterPro" id="IPR003661">
    <property type="entry name" value="HisK_dim/P_dom"/>
</dbReference>
<dbReference type="Gene3D" id="3.30.565.10">
    <property type="entry name" value="Histidine kinase-like ATPase, C-terminal domain"/>
    <property type="match status" value="1"/>
</dbReference>
<dbReference type="PANTHER" id="PTHR43304">
    <property type="entry name" value="PHYTOCHROME-LIKE PROTEIN CPH1"/>
    <property type="match status" value="1"/>
</dbReference>
<dbReference type="InterPro" id="IPR000700">
    <property type="entry name" value="PAS-assoc_C"/>
</dbReference>
<dbReference type="SMART" id="SM00091">
    <property type="entry name" value="PAS"/>
    <property type="match status" value="2"/>
</dbReference>
<dbReference type="Pfam" id="PF00989">
    <property type="entry name" value="PAS"/>
    <property type="match status" value="1"/>
</dbReference>
<evidence type="ECO:0000256" key="2">
    <source>
        <dbReference type="ARBA" id="ARBA00012438"/>
    </source>
</evidence>
<dbReference type="SUPFAM" id="SSF55785">
    <property type="entry name" value="PYP-like sensor domain (PAS domain)"/>
    <property type="match status" value="2"/>
</dbReference>
<dbReference type="eggNOG" id="COG4251">
    <property type="taxonomic scope" value="Bacteria"/>
</dbReference>
<dbReference type="CDD" id="cd00082">
    <property type="entry name" value="HisKA"/>
    <property type="match status" value="1"/>
</dbReference>
<dbReference type="InterPro" id="IPR036097">
    <property type="entry name" value="HisK_dim/P_sf"/>
</dbReference>
<proteinExistence type="predicted"/>
<organism evidence="6 7">
    <name type="scientific">Nonlabens tegetincola</name>
    <dbReference type="NCBI Taxonomy" id="323273"/>
    <lineage>
        <taxon>Bacteria</taxon>
        <taxon>Pseudomonadati</taxon>
        <taxon>Bacteroidota</taxon>
        <taxon>Flavobacteriia</taxon>
        <taxon>Flavobacteriales</taxon>
        <taxon>Flavobacteriaceae</taxon>
        <taxon>Nonlabens</taxon>
    </lineage>
</organism>
<dbReference type="InterPro" id="IPR005467">
    <property type="entry name" value="His_kinase_dom"/>
</dbReference>
<name>A0A090QJY5_9FLAO</name>
<dbReference type="GO" id="GO:0000155">
    <property type="term" value="F:phosphorelay sensor kinase activity"/>
    <property type="evidence" value="ECO:0007669"/>
    <property type="project" value="InterPro"/>
</dbReference>
<keyword evidence="3" id="KW-0597">Phosphoprotein</keyword>
<reference evidence="6" key="1">
    <citation type="journal article" date="2014" name="Genome Announc.">
        <title>Draft Genome Sequences of Marine Flavobacterium Nonlabens Strains NR17, NR24, NR27, NR32, NR33, and Ara13.</title>
        <authorList>
            <person name="Nakanishi M."/>
            <person name="Meirelles P."/>
            <person name="Suzuki R."/>
            <person name="Takatani N."/>
            <person name="Mino S."/>
            <person name="Suda W."/>
            <person name="Oshima K."/>
            <person name="Hattori M."/>
            <person name="Ohkuma M."/>
            <person name="Hosokawa M."/>
            <person name="Miyashita K."/>
            <person name="Thompson F.L."/>
            <person name="Niwa A."/>
            <person name="Sawabe T."/>
            <person name="Sawabe T."/>
        </authorList>
    </citation>
    <scope>NUCLEOTIDE SEQUENCE [LARGE SCALE GENOMIC DNA]</scope>
    <source>
        <strain evidence="6">JCM 19294</strain>
    </source>
</reference>
<dbReference type="InterPro" id="IPR001610">
    <property type="entry name" value="PAC"/>
</dbReference>
<dbReference type="CDD" id="cd00130">
    <property type="entry name" value="PAS"/>
    <property type="match status" value="2"/>
</dbReference>
<dbReference type="SUPFAM" id="SSF55874">
    <property type="entry name" value="ATPase domain of HSP90 chaperone/DNA topoisomerase II/histidine kinase"/>
    <property type="match status" value="1"/>
</dbReference>
<dbReference type="FunFam" id="3.30.565.10:FF:000006">
    <property type="entry name" value="Sensor histidine kinase WalK"/>
    <property type="match status" value="1"/>
</dbReference>
<dbReference type="STRING" id="319236.BST91_11560"/>
<dbReference type="Pfam" id="PF13426">
    <property type="entry name" value="PAS_9"/>
    <property type="match status" value="1"/>
</dbReference>
<dbReference type="Gene3D" id="3.30.450.20">
    <property type="entry name" value="PAS domain"/>
    <property type="match status" value="2"/>
</dbReference>
<dbReference type="PROSITE" id="PS50113">
    <property type="entry name" value="PAC"/>
    <property type="match status" value="1"/>
</dbReference>
<accession>A0A090QJY5</accession>
<evidence type="ECO:0000256" key="5">
    <source>
        <dbReference type="ARBA" id="ARBA00022777"/>
    </source>
</evidence>
<dbReference type="InterPro" id="IPR000014">
    <property type="entry name" value="PAS"/>
</dbReference>